<dbReference type="EMBL" id="PDEM01000031">
    <property type="protein sequence ID" value="PHZ83710.1"/>
    <property type="molecule type" value="Genomic_DNA"/>
</dbReference>
<evidence type="ECO:0000313" key="9">
    <source>
        <dbReference type="Proteomes" id="UP000229730"/>
    </source>
</evidence>
<evidence type="ECO:0000313" key="8">
    <source>
        <dbReference type="EMBL" id="PHZ83710.1"/>
    </source>
</evidence>
<accession>A0A2G4YN22</accession>
<dbReference type="InParanoid" id="A0A2G4YN22"/>
<feature type="binding site" evidence="7">
    <location>
        <begin position="75"/>
        <end position="76"/>
    </location>
    <ligand>
        <name>(2S)-2-hydroxy-3-oxobutyl phosphate</name>
        <dbReference type="ChEBI" id="CHEBI:58830"/>
    </ligand>
</feature>
<dbReference type="RefSeq" id="WP_099474760.1">
    <property type="nucleotide sequence ID" value="NZ_CAXBMK010000001.1"/>
</dbReference>
<dbReference type="NCBIfam" id="NF000814">
    <property type="entry name" value="PRK00061.2-2"/>
    <property type="match status" value="1"/>
</dbReference>
<dbReference type="Proteomes" id="UP000229730">
    <property type="component" value="Unassembled WGS sequence"/>
</dbReference>
<evidence type="ECO:0000256" key="5">
    <source>
        <dbReference type="ARBA" id="ARBA00022679"/>
    </source>
</evidence>
<dbReference type="Pfam" id="PF00885">
    <property type="entry name" value="DMRL_synthase"/>
    <property type="match status" value="1"/>
</dbReference>
<comment type="caution">
    <text evidence="8">The sequence shown here is derived from an EMBL/GenBank/DDBJ whole genome shotgun (WGS) entry which is preliminary data.</text>
</comment>
<dbReference type="NCBIfam" id="TIGR00114">
    <property type="entry name" value="lumazine-synth"/>
    <property type="match status" value="1"/>
</dbReference>
<proteinExistence type="inferred from homology"/>
<dbReference type="InterPro" id="IPR036467">
    <property type="entry name" value="LS/RS_sf"/>
</dbReference>
<feature type="binding site" evidence="7">
    <location>
        <position position="14"/>
    </location>
    <ligand>
        <name>5-amino-6-(D-ribitylamino)uracil</name>
        <dbReference type="ChEBI" id="CHEBI:15934"/>
    </ligand>
</feature>
<dbReference type="FunCoup" id="A0A2G4YN22">
    <property type="interactions" value="561"/>
</dbReference>
<dbReference type="InterPro" id="IPR034964">
    <property type="entry name" value="LS"/>
</dbReference>
<evidence type="ECO:0000256" key="2">
    <source>
        <dbReference type="ARBA" id="ARBA00007424"/>
    </source>
</evidence>
<dbReference type="GO" id="GO:0009349">
    <property type="term" value="C:riboflavin synthase complex"/>
    <property type="evidence" value="ECO:0007669"/>
    <property type="project" value="UniProtKB-UniRule"/>
</dbReference>
<reference evidence="8 9" key="1">
    <citation type="submission" date="2017-10" db="EMBL/GenBank/DDBJ databases">
        <title>Frigbacter circumglobatus gen. nov. sp. nov., isolated from sediment cultured in situ.</title>
        <authorList>
            <person name="Zhao Z."/>
        </authorList>
    </citation>
    <scope>NUCLEOTIDE SEQUENCE [LARGE SCALE GENOMIC DNA]</scope>
    <source>
        <strain evidence="8 9">ZYL</strain>
    </source>
</reference>
<dbReference type="GO" id="GO:0005829">
    <property type="term" value="C:cytosol"/>
    <property type="evidence" value="ECO:0007669"/>
    <property type="project" value="TreeGrafter"/>
</dbReference>
<sequence>MPKPLHILIVESPYYKDITEELIKGAVAVLEEAGATYERLDVPGAFEIPAAIRFAEDSDQVFDGYIGLGCVIRGETSHYDYVCGESARGLQELAIKDRLAIGYGVLTVENRDQAWARASVDKGNKGGFVAEVALRMIELKQKFGLTT</sequence>
<keyword evidence="9" id="KW-1185">Reference proteome</keyword>
<evidence type="ECO:0000256" key="4">
    <source>
        <dbReference type="ARBA" id="ARBA00022619"/>
    </source>
</evidence>
<dbReference type="HAMAP" id="MF_00178">
    <property type="entry name" value="Lumazine_synth"/>
    <property type="match status" value="1"/>
</dbReference>
<comment type="catalytic activity">
    <reaction evidence="6 7">
        <text>(2S)-2-hydroxy-3-oxobutyl phosphate + 5-amino-6-(D-ribitylamino)uracil = 6,7-dimethyl-8-(1-D-ribityl)lumazine + phosphate + 2 H2O + H(+)</text>
        <dbReference type="Rhea" id="RHEA:26152"/>
        <dbReference type="ChEBI" id="CHEBI:15377"/>
        <dbReference type="ChEBI" id="CHEBI:15378"/>
        <dbReference type="ChEBI" id="CHEBI:15934"/>
        <dbReference type="ChEBI" id="CHEBI:43474"/>
        <dbReference type="ChEBI" id="CHEBI:58201"/>
        <dbReference type="ChEBI" id="CHEBI:58830"/>
        <dbReference type="EC" id="2.5.1.78"/>
    </reaction>
</comment>
<evidence type="ECO:0000256" key="3">
    <source>
        <dbReference type="ARBA" id="ARBA00012664"/>
    </source>
</evidence>
<feature type="binding site" evidence="7">
    <location>
        <position position="117"/>
    </location>
    <ligand>
        <name>(2S)-2-hydroxy-3-oxobutyl phosphate</name>
        <dbReference type="ChEBI" id="CHEBI:58830"/>
    </ligand>
</feature>
<evidence type="ECO:0000256" key="7">
    <source>
        <dbReference type="HAMAP-Rule" id="MF_00178"/>
    </source>
</evidence>
<dbReference type="InterPro" id="IPR002180">
    <property type="entry name" value="LS/RS"/>
</dbReference>
<dbReference type="CDD" id="cd09209">
    <property type="entry name" value="Lumazine_synthase-I"/>
    <property type="match status" value="1"/>
</dbReference>
<dbReference type="OrthoDB" id="9809709at2"/>
<dbReference type="AlphaFoldDB" id="A0A2G4YN22"/>
<feature type="binding site" evidence="7">
    <location>
        <begin position="70"/>
        <end position="72"/>
    </location>
    <ligand>
        <name>5-amino-6-(D-ribitylamino)uracil</name>
        <dbReference type="ChEBI" id="CHEBI:15934"/>
    </ligand>
</feature>
<feature type="active site" description="Proton donor" evidence="7">
    <location>
        <position position="78"/>
    </location>
</feature>
<comment type="function">
    <text evidence="7">Catalyzes the formation of 6,7-dimethyl-8-ribityllumazine by condensation of 5-amino-6-(D-ribitylamino)uracil with 3,4-dihydroxy-2-butanone 4-phosphate. This is the penultimate step in the biosynthesis of riboflavin.</text>
</comment>
<keyword evidence="4 7" id="KW-0686">Riboflavin biosynthesis</keyword>
<feature type="binding site" evidence="7">
    <location>
        <position position="103"/>
    </location>
    <ligand>
        <name>5-amino-6-(D-ribitylamino)uracil</name>
        <dbReference type="ChEBI" id="CHEBI:15934"/>
    </ligand>
</feature>
<protein>
    <recommendedName>
        <fullName evidence="3 7">6,7-dimethyl-8-ribityllumazine synthase</fullName>
        <shortName evidence="7">DMRL synthase</shortName>
        <shortName evidence="7">LS</shortName>
        <shortName evidence="7">Lumazine synthase</shortName>
        <ecNumber evidence="3 7">2.5.1.78</ecNumber>
    </recommendedName>
</protein>
<dbReference type="Gene3D" id="3.40.50.960">
    <property type="entry name" value="Lumazine/riboflavin synthase"/>
    <property type="match status" value="1"/>
</dbReference>
<keyword evidence="5 7" id="KW-0808">Transferase</keyword>
<dbReference type="PANTHER" id="PTHR21058">
    <property type="entry name" value="6,7-DIMETHYL-8-RIBITYLLUMAZINE SYNTHASE DMRL SYNTHASE LUMAZINE SYNTHASE"/>
    <property type="match status" value="1"/>
</dbReference>
<comment type="similarity">
    <text evidence="2 7">Belongs to the DMRL synthase family.</text>
</comment>
<dbReference type="SUPFAM" id="SSF52121">
    <property type="entry name" value="Lumazine synthase"/>
    <property type="match status" value="1"/>
</dbReference>
<dbReference type="PANTHER" id="PTHR21058:SF0">
    <property type="entry name" value="6,7-DIMETHYL-8-RIBITYLLUMAZINE SYNTHASE"/>
    <property type="match status" value="1"/>
</dbReference>
<organism evidence="8 9">
    <name type="scientific">Paremcibacter congregatus</name>
    <dbReference type="NCBI Taxonomy" id="2043170"/>
    <lineage>
        <taxon>Bacteria</taxon>
        <taxon>Pseudomonadati</taxon>
        <taxon>Pseudomonadota</taxon>
        <taxon>Alphaproteobacteria</taxon>
        <taxon>Emcibacterales</taxon>
        <taxon>Emcibacteraceae</taxon>
        <taxon>Paremcibacter</taxon>
    </lineage>
</organism>
<evidence type="ECO:0000256" key="1">
    <source>
        <dbReference type="ARBA" id="ARBA00004917"/>
    </source>
</evidence>
<dbReference type="GO" id="GO:0009231">
    <property type="term" value="P:riboflavin biosynthetic process"/>
    <property type="evidence" value="ECO:0007669"/>
    <property type="project" value="UniProtKB-UniRule"/>
</dbReference>
<evidence type="ECO:0000256" key="6">
    <source>
        <dbReference type="ARBA" id="ARBA00048785"/>
    </source>
</evidence>
<dbReference type="GO" id="GO:0000906">
    <property type="term" value="F:6,7-dimethyl-8-ribityllumazine synthase activity"/>
    <property type="evidence" value="ECO:0007669"/>
    <property type="project" value="UniProtKB-UniRule"/>
</dbReference>
<dbReference type="EC" id="2.5.1.78" evidence="3 7"/>
<comment type="pathway">
    <text evidence="1 7">Cofactor biosynthesis; riboflavin biosynthesis; riboflavin from 2-hydroxy-3-oxobutyl phosphate and 5-amino-6-(D-ribitylamino)uracil: step 1/2.</text>
</comment>
<gene>
    <name evidence="7" type="primary">ribH</name>
    <name evidence="8" type="ORF">CRD36_15150</name>
</gene>
<name>A0A2G4YN22_9PROT</name>
<feature type="binding site" evidence="7">
    <location>
        <begin position="45"/>
        <end position="47"/>
    </location>
    <ligand>
        <name>5-amino-6-(D-ribitylamino)uracil</name>
        <dbReference type="ChEBI" id="CHEBI:15934"/>
    </ligand>
</feature>
<dbReference type="UniPathway" id="UPA00275">
    <property type="reaction ID" value="UER00404"/>
</dbReference>